<dbReference type="OrthoDB" id="6862397at2"/>
<dbReference type="Proteomes" id="UP000266302">
    <property type="component" value="Unassembled WGS sequence"/>
</dbReference>
<dbReference type="InterPro" id="IPR021312">
    <property type="entry name" value="DUF2889"/>
</dbReference>
<gene>
    <name evidence="1" type="ORF">D3F03_01935</name>
</gene>
<dbReference type="Pfam" id="PF11136">
    <property type="entry name" value="DUF2889"/>
    <property type="match status" value="1"/>
</dbReference>
<name>A0A398CJW3_9BURK</name>
<protein>
    <submittedName>
        <fullName evidence="1">DUF2889 domain-containing protein</fullName>
    </submittedName>
</protein>
<evidence type="ECO:0000313" key="2">
    <source>
        <dbReference type="Proteomes" id="UP000266302"/>
    </source>
</evidence>
<proteinExistence type="predicted"/>
<dbReference type="AlphaFoldDB" id="A0A398CJW3"/>
<keyword evidence="2" id="KW-1185">Reference proteome</keyword>
<reference evidence="1 2" key="1">
    <citation type="submission" date="2018-09" db="EMBL/GenBank/DDBJ databases">
        <title>Draft genome of Simplicispira sp. NY-02.</title>
        <authorList>
            <person name="Im W.T."/>
        </authorList>
    </citation>
    <scope>NUCLEOTIDE SEQUENCE [LARGE SCALE GENOMIC DNA]</scope>
    <source>
        <strain evidence="1 2">NY-02</strain>
    </source>
</reference>
<sequence length="189" mass="20597">MPLSDASPRKPLHRRALEFQGFAREDGLWDIEGRLTDRKPFAHLNYRNEPIGEGEPVHDMWVRLTLDDAMQVLAIEAATDASPFGICPDAIPALQSLKGLRLGPGWRQALKARLPPSASCTHLSELLQATATVAFQTLGFGRTPEGTNPLSGMGRGGVAPFFVDKCHSWRADGAAVQEVFPQFAKKPGL</sequence>
<dbReference type="EMBL" id="QXJC01000001">
    <property type="protein sequence ID" value="RID99223.1"/>
    <property type="molecule type" value="Genomic_DNA"/>
</dbReference>
<dbReference type="RefSeq" id="WP_119107674.1">
    <property type="nucleotide sequence ID" value="NZ_QXJC01000001.1"/>
</dbReference>
<accession>A0A398CJW3</accession>
<evidence type="ECO:0000313" key="1">
    <source>
        <dbReference type="EMBL" id="RID99223.1"/>
    </source>
</evidence>
<organism evidence="1 2">
    <name type="scientific">Simplicispira hankyongi</name>
    <dbReference type="NCBI Taxonomy" id="2315688"/>
    <lineage>
        <taxon>Bacteria</taxon>
        <taxon>Pseudomonadati</taxon>
        <taxon>Pseudomonadota</taxon>
        <taxon>Betaproteobacteria</taxon>
        <taxon>Burkholderiales</taxon>
        <taxon>Comamonadaceae</taxon>
        <taxon>Simplicispira</taxon>
    </lineage>
</organism>
<comment type="caution">
    <text evidence="1">The sequence shown here is derived from an EMBL/GenBank/DDBJ whole genome shotgun (WGS) entry which is preliminary data.</text>
</comment>